<feature type="transmembrane region" description="Helical" evidence="1">
    <location>
        <begin position="191"/>
        <end position="208"/>
    </location>
</feature>
<dbReference type="PANTHER" id="PTHR39430">
    <property type="entry name" value="MEMBRANE-ASSOCIATED PROTEASE-RELATED"/>
    <property type="match status" value="1"/>
</dbReference>
<feature type="transmembrane region" description="Helical" evidence="1">
    <location>
        <begin position="58"/>
        <end position="78"/>
    </location>
</feature>
<dbReference type="Pfam" id="PF02517">
    <property type="entry name" value="Rce1-like"/>
    <property type="match status" value="1"/>
</dbReference>
<keyword evidence="4" id="KW-1185">Reference proteome</keyword>
<dbReference type="Proteomes" id="UP001310386">
    <property type="component" value="Unassembled WGS sequence"/>
</dbReference>
<gene>
    <name evidence="3" type="ORF">VF724_00745</name>
</gene>
<evidence type="ECO:0000256" key="1">
    <source>
        <dbReference type="SAM" id="Phobius"/>
    </source>
</evidence>
<evidence type="ECO:0000313" key="4">
    <source>
        <dbReference type="Proteomes" id="UP001310386"/>
    </source>
</evidence>
<reference evidence="3" key="1">
    <citation type="submission" date="2023-12" db="EMBL/GenBank/DDBJ databases">
        <title>Fervidustalea candida gen. nov., sp. nov., a novel member of the family Paenibacillaceae isolated from a geothermal area.</title>
        <authorList>
            <person name="Li W.-J."/>
            <person name="Jiao J.-Y."/>
            <person name="Chen Y."/>
        </authorList>
    </citation>
    <scope>NUCLEOTIDE SEQUENCE</scope>
    <source>
        <strain evidence="3">SYSU GA230002</strain>
    </source>
</reference>
<feature type="transmembrane region" description="Helical" evidence="1">
    <location>
        <begin position="99"/>
        <end position="127"/>
    </location>
</feature>
<dbReference type="GO" id="GO:0016787">
    <property type="term" value="F:hydrolase activity"/>
    <property type="evidence" value="ECO:0007669"/>
    <property type="project" value="UniProtKB-KW"/>
</dbReference>
<evidence type="ECO:0000259" key="2">
    <source>
        <dbReference type="Pfam" id="PF02517"/>
    </source>
</evidence>
<dbReference type="PANTHER" id="PTHR39430:SF1">
    <property type="entry name" value="PROTEASE"/>
    <property type="match status" value="1"/>
</dbReference>
<feature type="transmembrane region" description="Helical" evidence="1">
    <location>
        <begin position="12"/>
        <end position="38"/>
    </location>
</feature>
<proteinExistence type="predicted"/>
<keyword evidence="3" id="KW-0378">Hydrolase</keyword>
<feature type="transmembrane region" description="Helical" evidence="1">
    <location>
        <begin position="215"/>
        <end position="235"/>
    </location>
</feature>
<accession>A0ABU5ZCF5</accession>
<dbReference type="EC" id="3.4.-.-" evidence="3"/>
<keyword evidence="1" id="KW-0472">Membrane</keyword>
<name>A0ABU5ZCF5_9BACL</name>
<feature type="transmembrane region" description="Helical" evidence="1">
    <location>
        <begin position="255"/>
        <end position="282"/>
    </location>
</feature>
<dbReference type="EMBL" id="JAYJLD010000001">
    <property type="protein sequence ID" value="MEB3100184.1"/>
    <property type="molecule type" value="Genomic_DNA"/>
</dbReference>
<feature type="transmembrane region" description="Helical" evidence="1">
    <location>
        <begin position="163"/>
        <end position="185"/>
    </location>
</feature>
<evidence type="ECO:0000313" key="3">
    <source>
        <dbReference type="EMBL" id="MEB3100184.1"/>
    </source>
</evidence>
<organism evidence="3 4">
    <name type="scientific">Ferviditalea candida</name>
    <dbReference type="NCBI Taxonomy" id="3108399"/>
    <lineage>
        <taxon>Bacteria</taxon>
        <taxon>Bacillati</taxon>
        <taxon>Bacillota</taxon>
        <taxon>Bacilli</taxon>
        <taxon>Bacillales</taxon>
        <taxon>Paenibacillaceae</taxon>
        <taxon>Ferviditalea</taxon>
    </lineage>
</organism>
<feature type="transmembrane region" description="Helical" evidence="1">
    <location>
        <begin position="133"/>
        <end position="151"/>
    </location>
</feature>
<keyword evidence="1" id="KW-0812">Transmembrane</keyword>
<comment type="caution">
    <text evidence="3">The sequence shown here is derived from an EMBL/GenBank/DDBJ whole genome shotgun (WGS) entry which is preliminary data.</text>
</comment>
<dbReference type="InterPro" id="IPR003675">
    <property type="entry name" value="Rce1/LyrA-like_dom"/>
</dbReference>
<feature type="domain" description="CAAX prenyl protease 2/Lysostaphin resistance protein A-like" evidence="2">
    <location>
        <begin position="134"/>
        <end position="228"/>
    </location>
</feature>
<keyword evidence="1" id="KW-1133">Transmembrane helix</keyword>
<dbReference type="RefSeq" id="WP_371752291.1">
    <property type="nucleotide sequence ID" value="NZ_JAYJLD010000001.1"/>
</dbReference>
<protein>
    <submittedName>
        <fullName evidence="3">CPBP family intramembrane glutamic endopeptidase</fullName>
        <ecNumber evidence="3">3.4.-.-</ecNumber>
    </submittedName>
</protein>
<sequence length="305" mass="33575">MQTLLKQAFVVLLKLILIFVLIVLVSLILAVLLLAVYFSSGRAVGWERLFGDPRFVDAMLLAQMAAFVISTFVMHAWFERKKWPLGWKREDSLPDTFKGMLMGIVLMTASSLLIVLFGGVTVTGWAIDMETAFSLLKGAVLFLLVALNEELFSRGYVQGLFRYHFGSAPGIAAASLLFALLHFFNPGVVENAVPMVNLALAGILLGLSREMSGGLWMPVGIHLTWNYFQGNIFGFPVSGVDVKSLFLIEQSGHPLISGGAFGAEGSVVTSFVLSAGILWIIWRHRKFPGKGSWKKTQLKENFTAR</sequence>